<dbReference type="OMA" id="CNTIVII"/>
<comment type="caution">
    <text evidence="2">The sequence shown here is derived from an EMBL/GenBank/DDBJ whole genome shotgun (WGS) entry which is preliminary data.</text>
</comment>
<evidence type="ECO:0000313" key="2">
    <source>
        <dbReference type="EMBL" id="PSR96630.1"/>
    </source>
</evidence>
<gene>
    <name evidence="2" type="ORF">CEY00_Acc26682</name>
</gene>
<evidence type="ECO:0000256" key="1">
    <source>
        <dbReference type="SAM" id="Phobius"/>
    </source>
</evidence>
<keyword evidence="1" id="KW-1133">Transmembrane helix</keyword>
<dbReference type="Gramene" id="PSR96630">
    <property type="protein sequence ID" value="PSR96630"/>
    <property type="gene ID" value="CEY00_Acc26682"/>
</dbReference>
<dbReference type="InParanoid" id="A0A2R6PV52"/>
<feature type="transmembrane region" description="Helical" evidence="1">
    <location>
        <begin position="29"/>
        <end position="49"/>
    </location>
</feature>
<sequence length="327" mass="36217">MELEFPSIPLEVRPWKILRTSIHTFLQNYQYFTISALLALPFSLANLLSQTLVPFSPLLPKIHLHLQPLFHASNFPLSPKLFSILTLTLSRTLTSSILVLPFSLSFLLIAKTSIIQILSLQKPPLQPSFSSFLSIYNPILLTQICNLFLILSVNATCFSLLFLAFNFLEGLGYSSPASLLSLFATGFILYSLILANTIVTCNLALVSSGVEKYAGVFAILKACVLIRGRAATALAVAVPVNIALGGVEALFQYRVVRAYNEASSFEGFMGLEGFFVAYLYSIVVVIETIVSCELFKRCRSAFRVGNEEGRYFYWIEAGNVKNLEVLP</sequence>
<reference evidence="3" key="2">
    <citation type="journal article" date="2018" name="BMC Genomics">
        <title>A manually annotated Actinidia chinensis var. chinensis (kiwifruit) genome highlights the challenges associated with draft genomes and gene prediction in plants.</title>
        <authorList>
            <person name="Pilkington S.M."/>
            <person name="Crowhurst R."/>
            <person name="Hilario E."/>
            <person name="Nardozza S."/>
            <person name="Fraser L."/>
            <person name="Peng Y."/>
            <person name="Gunaseelan K."/>
            <person name="Simpson R."/>
            <person name="Tahir J."/>
            <person name="Deroles S.C."/>
            <person name="Templeton K."/>
            <person name="Luo Z."/>
            <person name="Davy M."/>
            <person name="Cheng C."/>
            <person name="McNeilage M."/>
            <person name="Scaglione D."/>
            <person name="Liu Y."/>
            <person name="Zhang Q."/>
            <person name="Datson P."/>
            <person name="De Silva N."/>
            <person name="Gardiner S.E."/>
            <person name="Bassett H."/>
            <person name="Chagne D."/>
            <person name="McCallum J."/>
            <person name="Dzierzon H."/>
            <person name="Deng C."/>
            <person name="Wang Y.Y."/>
            <person name="Barron L."/>
            <person name="Manako K."/>
            <person name="Bowen J."/>
            <person name="Foster T.M."/>
            <person name="Erridge Z.A."/>
            <person name="Tiffin H."/>
            <person name="Waite C.N."/>
            <person name="Davies K.M."/>
            <person name="Grierson E.P."/>
            <person name="Laing W.A."/>
            <person name="Kirk R."/>
            <person name="Chen X."/>
            <person name="Wood M."/>
            <person name="Montefiori M."/>
            <person name="Brummell D.A."/>
            <person name="Schwinn K.E."/>
            <person name="Catanach A."/>
            <person name="Fullerton C."/>
            <person name="Li D."/>
            <person name="Meiyalaghan S."/>
            <person name="Nieuwenhuizen N."/>
            <person name="Read N."/>
            <person name="Prakash R."/>
            <person name="Hunter D."/>
            <person name="Zhang H."/>
            <person name="McKenzie M."/>
            <person name="Knabel M."/>
            <person name="Harris A."/>
            <person name="Allan A.C."/>
            <person name="Gleave A."/>
            <person name="Chen A."/>
            <person name="Janssen B.J."/>
            <person name="Plunkett B."/>
            <person name="Ampomah-Dwamena C."/>
            <person name="Voogd C."/>
            <person name="Leif D."/>
            <person name="Lafferty D."/>
            <person name="Souleyre E.J.F."/>
            <person name="Varkonyi-Gasic E."/>
            <person name="Gambi F."/>
            <person name="Hanley J."/>
            <person name="Yao J.L."/>
            <person name="Cheung J."/>
            <person name="David K.M."/>
            <person name="Warren B."/>
            <person name="Marsh K."/>
            <person name="Snowden K.C."/>
            <person name="Lin-Wang K."/>
            <person name="Brian L."/>
            <person name="Martinez-Sanchez M."/>
            <person name="Wang M."/>
            <person name="Ileperuma N."/>
            <person name="Macnee N."/>
            <person name="Campin R."/>
            <person name="McAtee P."/>
            <person name="Drummond R.S.M."/>
            <person name="Espley R.V."/>
            <person name="Ireland H.S."/>
            <person name="Wu R."/>
            <person name="Atkinson R.G."/>
            <person name="Karunairetnam S."/>
            <person name="Bulley S."/>
            <person name="Chunkath S."/>
            <person name="Hanley Z."/>
            <person name="Storey R."/>
            <person name="Thrimawithana A.H."/>
            <person name="Thomson S."/>
            <person name="David C."/>
            <person name="Testolin R."/>
            <person name="Huang H."/>
            <person name="Hellens R.P."/>
            <person name="Schaffer R.J."/>
        </authorList>
    </citation>
    <scope>NUCLEOTIDE SEQUENCE [LARGE SCALE GENOMIC DNA]</scope>
    <source>
        <strain evidence="3">cv. Red5</strain>
    </source>
</reference>
<dbReference type="FunCoup" id="A0A2R6PV52">
    <property type="interactions" value="148"/>
</dbReference>
<dbReference type="EMBL" id="NKQK01000023">
    <property type="protein sequence ID" value="PSR96630.1"/>
    <property type="molecule type" value="Genomic_DNA"/>
</dbReference>
<feature type="transmembrane region" description="Helical" evidence="1">
    <location>
        <begin position="97"/>
        <end position="119"/>
    </location>
</feature>
<evidence type="ECO:0000313" key="3">
    <source>
        <dbReference type="Proteomes" id="UP000241394"/>
    </source>
</evidence>
<dbReference type="PANTHER" id="PTHR33133">
    <property type="entry name" value="OS08G0107100 PROTEIN-RELATED"/>
    <property type="match status" value="1"/>
</dbReference>
<dbReference type="PANTHER" id="PTHR33133:SF3">
    <property type="entry name" value="TRANSMEMBRANE PROTEIN"/>
    <property type="match status" value="1"/>
</dbReference>
<keyword evidence="3" id="KW-1185">Reference proteome</keyword>
<dbReference type="Proteomes" id="UP000241394">
    <property type="component" value="Chromosome LG23"/>
</dbReference>
<proteinExistence type="predicted"/>
<reference evidence="2 3" key="1">
    <citation type="submission" date="2017-07" db="EMBL/GenBank/DDBJ databases">
        <title>An improved, manually edited Actinidia chinensis var. chinensis (kiwifruit) genome highlights the challenges associated with draft genomes and gene prediction in plants.</title>
        <authorList>
            <person name="Pilkington S."/>
            <person name="Crowhurst R."/>
            <person name="Hilario E."/>
            <person name="Nardozza S."/>
            <person name="Fraser L."/>
            <person name="Peng Y."/>
            <person name="Gunaseelan K."/>
            <person name="Simpson R."/>
            <person name="Tahir J."/>
            <person name="Deroles S."/>
            <person name="Templeton K."/>
            <person name="Luo Z."/>
            <person name="Davy M."/>
            <person name="Cheng C."/>
            <person name="Mcneilage M."/>
            <person name="Scaglione D."/>
            <person name="Liu Y."/>
            <person name="Zhang Q."/>
            <person name="Datson P."/>
            <person name="De Silva N."/>
            <person name="Gardiner S."/>
            <person name="Bassett H."/>
            <person name="Chagne D."/>
            <person name="Mccallum J."/>
            <person name="Dzierzon H."/>
            <person name="Deng C."/>
            <person name="Wang Y.-Y."/>
            <person name="Barron N."/>
            <person name="Manako K."/>
            <person name="Bowen J."/>
            <person name="Foster T."/>
            <person name="Erridge Z."/>
            <person name="Tiffin H."/>
            <person name="Waite C."/>
            <person name="Davies K."/>
            <person name="Grierson E."/>
            <person name="Laing W."/>
            <person name="Kirk R."/>
            <person name="Chen X."/>
            <person name="Wood M."/>
            <person name="Montefiori M."/>
            <person name="Brummell D."/>
            <person name="Schwinn K."/>
            <person name="Catanach A."/>
            <person name="Fullerton C."/>
            <person name="Li D."/>
            <person name="Meiyalaghan S."/>
            <person name="Nieuwenhuizen N."/>
            <person name="Read N."/>
            <person name="Prakash R."/>
            <person name="Hunter D."/>
            <person name="Zhang H."/>
            <person name="Mckenzie M."/>
            <person name="Knabel M."/>
            <person name="Harris A."/>
            <person name="Allan A."/>
            <person name="Chen A."/>
            <person name="Janssen B."/>
            <person name="Plunkett B."/>
            <person name="Dwamena C."/>
            <person name="Voogd C."/>
            <person name="Leif D."/>
            <person name="Lafferty D."/>
            <person name="Souleyre E."/>
            <person name="Varkonyi-Gasic E."/>
            <person name="Gambi F."/>
            <person name="Hanley J."/>
            <person name="Yao J.-L."/>
            <person name="Cheung J."/>
            <person name="David K."/>
            <person name="Warren B."/>
            <person name="Marsh K."/>
            <person name="Snowden K."/>
            <person name="Lin-Wang K."/>
            <person name="Brian L."/>
            <person name="Martinez-Sanchez M."/>
            <person name="Wang M."/>
            <person name="Ileperuma N."/>
            <person name="Macnee N."/>
            <person name="Campin R."/>
            <person name="Mcatee P."/>
            <person name="Drummond R."/>
            <person name="Espley R."/>
            <person name="Ireland H."/>
            <person name="Wu R."/>
            <person name="Atkinson R."/>
            <person name="Karunairetnam S."/>
            <person name="Bulley S."/>
            <person name="Chunkath S."/>
            <person name="Hanley Z."/>
            <person name="Storey R."/>
            <person name="Thrimawithana A."/>
            <person name="Thomson S."/>
            <person name="David C."/>
            <person name="Testolin R."/>
        </authorList>
    </citation>
    <scope>NUCLEOTIDE SEQUENCE [LARGE SCALE GENOMIC DNA]</scope>
    <source>
        <strain evidence="3">cv. Red5</strain>
        <tissue evidence="2">Young leaf</tissue>
    </source>
</reference>
<dbReference type="OrthoDB" id="687732at2759"/>
<accession>A0A2R6PV52</accession>
<feature type="transmembrane region" description="Helical" evidence="1">
    <location>
        <begin position="177"/>
        <end position="199"/>
    </location>
</feature>
<feature type="transmembrane region" description="Helical" evidence="1">
    <location>
        <begin position="233"/>
        <end position="253"/>
    </location>
</feature>
<name>A0A2R6PV52_ACTCC</name>
<feature type="transmembrane region" description="Helical" evidence="1">
    <location>
        <begin position="139"/>
        <end position="165"/>
    </location>
</feature>
<dbReference type="STRING" id="1590841.A0A2R6PV52"/>
<keyword evidence="1" id="KW-0812">Transmembrane</keyword>
<feature type="transmembrane region" description="Helical" evidence="1">
    <location>
        <begin position="273"/>
        <end position="295"/>
    </location>
</feature>
<dbReference type="AlphaFoldDB" id="A0A2R6PV52"/>
<organism evidence="2 3">
    <name type="scientific">Actinidia chinensis var. chinensis</name>
    <name type="common">Chinese soft-hair kiwi</name>
    <dbReference type="NCBI Taxonomy" id="1590841"/>
    <lineage>
        <taxon>Eukaryota</taxon>
        <taxon>Viridiplantae</taxon>
        <taxon>Streptophyta</taxon>
        <taxon>Embryophyta</taxon>
        <taxon>Tracheophyta</taxon>
        <taxon>Spermatophyta</taxon>
        <taxon>Magnoliopsida</taxon>
        <taxon>eudicotyledons</taxon>
        <taxon>Gunneridae</taxon>
        <taxon>Pentapetalae</taxon>
        <taxon>asterids</taxon>
        <taxon>Ericales</taxon>
        <taxon>Actinidiaceae</taxon>
        <taxon>Actinidia</taxon>
    </lineage>
</organism>
<keyword evidence="1" id="KW-0472">Membrane</keyword>
<protein>
    <submittedName>
        <fullName evidence="2">K(+)-insensitive pyrophosphate-energized proton pump (H(+)-PPase) like</fullName>
    </submittedName>
</protein>